<name>A0ACC2TEL5_9FUNG</name>
<comment type="caution">
    <text evidence="1">The sequence shown here is derived from an EMBL/GenBank/DDBJ whole genome shotgun (WGS) entry which is preliminary data.</text>
</comment>
<organism evidence="1 2">
    <name type="scientific">Entomophthora muscae</name>
    <dbReference type="NCBI Taxonomy" id="34485"/>
    <lineage>
        <taxon>Eukaryota</taxon>
        <taxon>Fungi</taxon>
        <taxon>Fungi incertae sedis</taxon>
        <taxon>Zoopagomycota</taxon>
        <taxon>Entomophthoromycotina</taxon>
        <taxon>Entomophthoromycetes</taxon>
        <taxon>Entomophthorales</taxon>
        <taxon>Entomophthoraceae</taxon>
        <taxon>Entomophthora</taxon>
    </lineage>
</organism>
<evidence type="ECO:0000313" key="2">
    <source>
        <dbReference type="Proteomes" id="UP001165960"/>
    </source>
</evidence>
<gene>
    <name evidence="1" type="primary">BMT2_2</name>
    <name evidence="1" type="ORF">DSO57_1019766</name>
</gene>
<keyword evidence="2" id="KW-1185">Reference proteome</keyword>
<evidence type="ECO:0000313" key="1">
    <source>
        <dbReference type="EMBL" id="KAJ9073134.1"/>
    </source>
</evidence>
<dbReference type="Proteomes" id="UP001165960">
    <property type="component" value="Unassembled WGS sequence"/>
</dbReference>
<dbReference type="EC" id="2.1.1.286" evidence="1"/>
<keyword evidence="1" id="KW-0808">Transferase</keyword>
<dbReference type="EMBL" id="QTSX02002930">
    <property type="protein sequence ID" value="KAJ9073134.1"/>
    <property type="molecule type" value="Genomic_DNA"/>
</dbReference>
<keyword evidence="1" id="KW-0489">Methyltransferase</keyword>
<accession>A0ACC2TEL5</accession>
<protein>
    <submittedName>
        <fullName evidence="1">25S rRNA (Adenine2142-N1)-methyltransferase</fullName>
        <ecNumber evidence="1">2.1.1.286</ecNumber>
    </submittedName>
</protein>
<reference evidence="1" key="1">
    <citation type="submission" date="2022-04" db="EMBL/GenBank/DDBJ databases">
        <title>Genome of the entomopathogenic fungus Entomophthora muscae.</title>
        <authorList>
            <person name="Elya C."/>
            <person name="Lovett B.R."/>
            <person name="Lee E."/>
            <person name="Macias A.M."/>
            <person name="Hajek A.E."/>
            <person name="De Bivort B.L."/>
            <person name="Kasson M.T."/>
            <person name="De Fine Licht H.H."/>
            <person name="Stajich J.E."/>
        </authorList>
    </citation>
    <scope>NUCLEOTIDE SEQUENCE</scope>
    <source>
        <strain evidence="1">Berkeley</strain>
    </source>
</reference>
<proteinExistence type="predicted"/>
<sequence>MAGIKFNYLKLYKLDTSNEKASLIGEKRFNSATYFLGAFSTELKSLSKLQNKPIQLLDVGALGENYAKEKSWITATAIDLHPTCGFVKQADFFDLPLSGIYNDNPDISVPVDGYDVIALSLVLNFVGDPVKRGEMICKSFSLLKSRLPNSNEEGTESDGSLGGYLYVVIPLPCISNSRYMNEDYYCKIFQASGFKLMASKSSPKLAFHIFRRLTSPPPKASFPKSKLRDGPALNNFTIVL</sequence>